<dbReference type="Pfam" id="PF00753">
    <property type="entry name" value="Lactamase_B"/>
    <property type="match status" value="1"/>
</dbReference>
<dbReference type="EC" id="3.1.2.6" evidence="5"/>
<dbReference type="CDD" id="cd07723">
    <property type="entry name" value="hydroxyacylglutathione_hydrolase_MBL-fold"/>
    <property type="match status" value="1"/>
</dbReference>
<dbReference type="GO" id="GO:0004416">
    <property type="term" value="F:hydroxyacylglutathione hydrolase activity"/>
    <property type="evidence" value="ECO:0007669"/>
    <property type="project" value="UniProtKB-EC"/>
</dbReference>
<dbReference type="InterPro" id="IPR032282">
    <property type="entry name" value="HAGH_C"/>
</dbReference>
<evidence type="ECO:0000256" key="1">
    <source>
        <dbReference type="ARBA" id="ARBA00001623"/>
    </source>
</evidence>
<evidence type="ECO:0000256" key="7">
    <source>
        <dbReference type="ARBA" id="ARBA00022801"/>
    </source>
</evidence>
<proteinExistence type="inferred from homology"/>
<dbReference type="Gene3D" id="3.60.15.10">
    <property type="entry name" value="Ribonuclease Z/Hydroxyacylglutathione hydrolase-like"/>
    <property type="match status" value="1"/>
</dbReference>
<dbReference type="InterPro" id="IPR036866">
    <property type="entry name" value="RibonucZ/Hydroxyglut_hydro"/>
</dbReference>
<dbReference type="PIRSF" id="PIRSF005457">
    <property type="entry name" value="Glx"/>
    <property type="match status" value="1"/>
</dbReference>
<organism evidence="11 12">
    <name type="scientific">Intoshia linei</name>
    <dbReference type="NCBI Taxonomy" id="1819745"/>
    <lineage>
        <taxon>Eukaryota</taxon>
        <taxon>Metazoa</taxon>
        <taxon>Spiralia</taxon>
        <taxon>Lophotrochozoa</taxon>
        <taxon>Mesozoa</taxon>
        <taxon>Orthonectida</taxon>
        <taxon>Rhopaluridae</taxon>
        <taxon>Intoshia</taxon>
    </lineage>
</organism>
<comment type="pathway">
    <text evidence="3">Secondary metabolite metabolism; methylglyoxal degradation; (R)-lactate from methylglyoxal: step 2/2.</text>
</comment>
<gene>
    <name evidence="11" type="ORF">A3Q56_03651</name>
</gene>
<keyword evidence="12" id="KW-1185">Reference proteome</keyword>
<dbReference type="InterPro" id="IPR001279">
    <property type="entry name" value="Metallo-B-lactamas"/>
</dbReference>
<protein>
    <recommendedName>
        <fullName evidence="5">hydroxyacylglutathione hydrolase</fullName>
        <ecNumber evidence="5">3.1.2.6</ecNumber>
    </recommendedName>
    <alternativeName>
        <fullName evidence="9">Glyoxalase II</fullName>
    </alternativeName>
</protein>
<dbReference type="NCBIfam" id="TIGR03413">
    <property type="entry name" value="GSH_gloB"/>
    <property type="match status" value="1"/>
</dbReference>
<evidence type="ECO:0000256" key="3">
    <source>
        <dbReference type="ARBA" id="ARBA00004963"/>
    </source>
</evidence>
<evidence type="ECO:0000313" key="11">
    <source>
        <dbReference type="EMBL" id="OAF68574.1"/>
    </source>
</evidence>
<dbReference type="Proteomes" id="UP000078046">
    <property type="component" value="Unassembled WGS sequence"/>
</dbReference>
<evidence type="ECO:0000256" key="6">
    <source>
        <dbReference type="ARBA" id="ARBA00022723"/>
    </source>
</evidence>
<comment type="cofactor">
    <cofactor evidence="2">
        <name>Zn(2+)</name>
        <dbReference type="ChEBI" id="CHEBI:29105"/>
    </cofactor>
</comment>
<comment type="catalytic activity">
    <reaction evidence="1">
        <text>an S-(2-hydroxyacyl)glutathione + H2O = a 2-hydroxy carboxylate + glutathione + H(+)</text>
        <dbReference type="Rhea" id="RHEA:21864"/>
        <dbReference type="ChEBI" id="CHEBI:15377"/>
        <dbReference type="ChEBI" id="CHEBI:15378"/>
        <dbReference type="ChEBI" id="CHEBI:57925"/>
        <dbReference type="ChEBI" id="CHEBI:58896"/>
        <dbReference type="ChEBI" id="CHEBI:71261"/>
        <dbReference type="EC" id="3.1.2.6"/>
    </reaction>
</comment>
<dbReference type="InterPro" id="IPR035680">
    <property type="entry name" value="Clx_II_MBL"/>
</dbReference>
<evidence type="ECO:0000259" key="10">
    <source>
        <dbReference type="SMART" id="SM00849"/>
    </source>
</evidence>
<evidence type="ECO:0000256" key="8">
    <source>
        <dbReference type="ARBA" id="ARBA00022833"/>
    </source>
</evidence>
<dbReference type="SUPFAM" id="SSF56281">
    <property type="entry name" value="Metallo-hydrolase/oxidoreductase"/>
    <property type="match status" value="1"/>
</dbReference>
<comment type="similarity">
    <text evidence="4">Belongs to the metallo-beta-lactamase superfamily. Glyoxalase II family.</text>
</comment>
<evidence type="ECO:0000256" key="5">
    <source>
        <dbReference type="ARBA" id="ARBA00011917"/>
    </source>
</evidence>
<evidence type="ECO:0000256" key="4">
    <source>
        <dbReference type="ARBA" id="ARBA00006759"/>
    </source>
</evidence>
<dbReference type="PANTHER" id="PTHR11935">
    <property type="entry name" value="BETA LACTAMASE DOMAIN"/>
    <property type="match status" value="1"/>
</dbReference>
<evidence type="ECO:0000313" key="12">
    <source>
        <dbReference type="Proteomes" id="UP000078046"/>
    </source>
</evidence>
<feature type="domain" description="Metallo-beta-lactamase" evidence="10">
    <location>
        <begin position="14"/>
        <end position="174"/>
    </location>
</feature>
<dbReference type="EMBL" id="LWCA01000423">
    <property type="protein sequence ID" value="OAF68574.1"/>
    <property type="molecule type" value="Genomic_DNA"/>
</dbReference>
<reference evidence="11 12" key="1">
    <citation type="submission" date="2016-04" db="EMBL/GenBank/DDBJ databases">
        <title>The genome of Intoshia linei affirms orthonectids as highly simplified spiralians.</title>
        <authorList>
            <person name="Mikhailov K.V."/>
            <person name="Slusarev G.S."/>
            <person name="Nikitin M.A."/>
            <person name="Logacheva M.D."/>
            <person name="Penin A."/>
            <person name="Aleoshin V."/>
            <person name="Panchin Y.V."/>
        </authorList>
    </citation>
    <scope>NUCLEOTIDE SEQUENCE [LARGE SCALE GENOMIC DNA]</scope>
    <source>
        <strain evidence="11">Intl2013</strain>
        <tissue evidence="11">Whole animal</tissue>
    </source>
</reference>
<keyword evidence="6" id="KW-0479">Metal-binding</keyword>
<accession>A0A177B589</accession>
<evidence type="ECO:0000256" key="9">
    <source>
        <dbReference type="ARBA" id="ARBA00031044"/>
    </source>
</evidence>
<dbReference type="OrthoDB" id="515692at2759"/>
<evidence type="ECO:0000256" key="2">
    <source>
        <dbReference type="ARBA" id="ARBA00001947"/>
    </source>
</evidence>
<dbReference type="GO" id="GO:0046872">
    <property type="term" value="F:metal ion binding"/>
    <property type="evidence" value="ECO:0007669"/>
    <property type="project" value="UniProtKB-KW"/>
</dbReference>
<dbReference type="HAMAP" id="MF_01374">
    <property type="entry name" value="Glyoxalase_2"/>
    <property type="match status" value="1"/>
</dbReference>
<dbReference type="Pfam" id="PF16123">
    <property type="entry name" value="HAGH_C"/>
    <property type="match status" value="1"/>
</dbReference>
<keyword evidence="7" id="KW-0378">Hydrolase</keyword>
<dbReference type="AlphaFoldDB" id="A0A177B589"/>
<keyword evidence="8" id="KW-0862">Zinc</keyword>
<dbReference type="SMART" id="SM00849">
    <property type="entry name" value="Lactamase_B"/>
    <property type="match status" value="1"/>
</dbReference>
<comment type="caution">
    <text evidence="11">The sequence shown here is derived from an EMBL/GenBank/DDBJ whole genome shotgun (WGS) entry which is preliminary data.</text>
</comment>
<sequence>MKMFNIKILKAFEDNYMYVVYDSIKKLAIAVDPADSNIMSSFINENKLNLKAILTTHHHSDHAGGNEQMNLKYPEAKIYGGDTRIPKMTDIIGKHCQEIECIGLKFICLKTPCHTKGHICYYTDNLPTPIVFTGDTLFSMGCGRFFEGDAEQMETSLNKIIAKLDPKTKVYFGHEYTAKNLNFVCSIEQNNGELKKYKEIVDNTLSKGEYSSPSNLKDELSYNPFMRTSESNLQNILRTDNPISTMKVLRKMKNEF</sequence>
<dbReference type="GO" id="GO:0019243">
    <property type="term" value="P:methylglyoxal catabolic process to D-lactate via S-lactoyl-glutathione"/>
    <property type="evidence" value="ECO:0007669"/>
    <property type="project" value="InterPro"/>
</dbReference>
<dbReference type="InterPro" id="IPR017782">
    <property type="entry name" value="Hydroxyacylglutathione_Hdrlase"/>
</dbReference>
<dbReference type="PANTHER" id="PTHR11935:SF94">
    <property type="entry name" value="TENZING NORGAY, ISOFORM C"/>
    <property type="match status" value="1"/>
</dbReference>
<name>A0A177B589_9BILA</name>